<name>A0A6P2BQ54_9ACTN</name>
<sequence>MLSLAQAATRRGKSGQPLPGMWPGLARREAFFNRSELGLVVGPPSAGKSLLMMNYAVRAQVPTLAFFLDSDRLTVASRFGSILTGDTFREVKEDIDSYKGALDRMENTQVVFTADDLDDIRLQGEAFEQRYGVYPSLVIIDNLGNLTSAMGDEWALLKALTLEFNNLAHEWECAIVAAHHMTDLVTCEPLQRDKMLGKVSQYPRLILSIGFNPANREYKVAVVKNSSGPSDPQAANPVVMYADTSRMKLSEDDPLWSPSGSLEANRYSLPESSHSVARGGWSAL</sequence>
<dbReference type="Gene3D" id="3.40.50.300">
    <property type="entry name" value="P-loop containing nucleotide triphosphate hydrolases"/>
    <property type="match status" value="1"/>
</dbReference>
<evidence type="ECO:0000256" key="1">
    <source>
        <dbReference type="SAM" id="MobiDB-lite"/>
    </source>
</evidence>
<dbReference type="Proteomes" id="UP000460272">
    <property type="component" value="Unassembled WGS sequence"/>
</dbReference>
<dbReference type="InterPro" id="IPR003593">
    <property type="entry name" value="AAA+_ATPase"/>
</dbReference>
<evidence type="ECO:0000259" key="2">
    <source>
        <dbReference type="SMART" id="SM00382"/>
    </source>
</evidence>
<dbReference type="SMART" id="SM00382">
    <property type="entry name" value="AAA"/>
    <property type="match status" value="1"/>
</dbReference>
<organism evidence="3 4">
    <name type="scientific">Trebonia kvetii</name>
    <dbReference type="NCBI Taxonomy" id="2480626"/>
    <lineage>
        <taxon>Bacteria</taxon>
        <taxon>Bacillati</taxon>
        <taxon>Actinomycetota</taxon>
        <taxon>Actinomycetes</taxon>
        <taxon>Streptosporangiales</taxon>
        <taxon>Treboniaceae</taxon>
        <taxon>Trebonia</taxon>
    </lineage>
</organism>
<feature type="region of interest" description="Disordered" evidence="1">
    <location>
        <begin position="261"/>
        <end position="284"/>
    </location>
</feature>
<dbReference type="AlphaFoldDB" id="A0A6P2BQ54"/>
<dbReference type="Pfam" id="PF13481">
    <property type="entry name" value="AAA_25"/>
    <property type="match status" value="1"/>
</dbReference>
<dbReference type="OrthoDB" id="5144161at2"/>
<dbReference type="EMBL" id="RPFW01000007">
    <property type="protein sequence ID" value="TVZ01229.1"/>
    <property type="molecule type" value="Genomic_DNA"/>
</dbReference>
<proteinExistence type="predicted"/>
<gene>
    <name evidence="3" type="ORF">EAS64_33665</name>
</gene>
<dbReference type="SUPFAM" id="SSF52540">
    <property type="entry name" value="P-loop containing nucleoside triphosphate hydrolases"/>
    <property type="match status" value="1"/>
</dbReference>
<reference evidence="3 4" key="1">
    <citation type="submission" date="2018-11" db="EMBL/GenBank/DDBJ databases">
        <title>Trebonia kvetii gen.nov., sp.nov., a novel acidophilic actinobacterium, and proposal of the new actinobacterial family Treboniaceae fam. nov.</title>
        <authorList>
            <person name="Rapoport D."/>
            <person name="Sagova-Mareckova M."/>
            <person name="Sedlacek I."/>
            <person name="Provaznik J."/>
            <person name="Kralova S."/>
            <person name="Pavlinic D."/>
            <person name="Benes V."/>
            <person name="Kopecky J."/>
        </authorList>
    </citation>
    <scope>NUCLEOTIDE SEQUENCE [LARGE SCALE GENOMIC DNA]</scope>
    <source>
        <strain evidence="3 4">15Tr583</strain>
    </source>
</reference>
<keyword evidence="4" id="KW-1185">Reference proteome</keyword>
<protein>
    <submittedName>
        <fullName evidence="3">AAA family ATPase</fullName>
    </submittedName>
</protein>
<dbReference type="InterPro" id="IPR027417">
    <property type="entry name" value="P-loop_NTPase"/>
</dbReference>
<evidence type="ECO:0000313" key="3">
    <source>
        <dbReference type="EMBL" id="TVZ01229.1"/>
    </source>
</evidence>
<evidence type="ECO:0000313" key="4">
    <source>
        <dbReference type="Proteomes" id="UP000460272"/>
    </source>
</evidence>
<accession>A0A6P2BQ54</accession>
<feature type="domain" description="AAA+ ATPase" evidence="2">
    <location>
        <begin position="34"/>
        <end position="207"/>
    </location>
</feature>
<comment type="caution">
    <text evidence="3">The sequence shown here is derived from an EMBL/GenBank/DDBJ whole genome shotgun (WGS) entry which is preliminary data.</text>
</comment>